<organism evidence="1 2">
    <name type="scientific">Manihot esculenta</name>
    <name type="common">Cassava</name>
    <name type="synonym">Jatropha manihot</name>
    <dbReference type="NCBI Taxonomy" id="3983"/>
    <lineage>
        <taxon>Eukaryota</taxon>
        <taxon>Viridiplantae</taxon>
        <taxon>Streptophyta</taxon>
        <taxon>Embryophyta</taxon>
        <taxon>Tracheophyta</taxon>
        <taxon>Spermatophyta</taxon>
        <taxon>Magnoliopsida</taxon>
        <taxon>eudicotyledons</taxon>
        <taxon>Gunneridae</taxon>
        <taxon>Pentapetalae</taxon>
        <taxon>rosids</taxon>
        <taxon>fabids</taxon>
        <taxon>Malpighiales</taxon>
        <taxon>Euphorbiaceae</taxon>
        <taxon>Crotonoideae</taxon>
        <taxon>Manihoteae</taxon>
        <taxon>Manihot</taxon>
    </lineage>
</organism>
<protein>
    <submittedName>
        <fullName evidence="1">Uncharacterized protein</fullName>
    </submittedName>
</protein>
<dbReference type="EMBL" id="CM004388">
    <property type="protein sequence ID" value="KAG8659836.1"/>
    <property type="molecule type" value="Genomic_DNA"/>
</dbReference>
<comment type="caution">
    <text evidence="1">The sequence shown here is derived from an EMBL/GenBank/DDBJ whole genome shotgun (WGS) entry which is preliminary data.</text>
</comment>
<proteinExistence type="predicted"/>
<keyword evidence="2" id="KW-1185">Reference proteome</keyword>
<name>A0ACB7I612_MANES</name>
<accession>A0ACB7I612</accession>
<evidence type="ECO:0000313" key="1">
    <source>
        <dbReference type="EMBL" id="KAG8659836.1"/>
    </source>
</evidence>
<gene>
    <name evidence="1" type="ORF">MANES_02G083900v8</name>
</gene>
<reference evidence="2" key="1">
    <citation type="journal article" date="2016" name="Nat. Biotechnol.">
        <title>Sequencing wild and cultivated cassava and related species reveals extensive interspecific hybridization and genetic diversity.</title>
        <authorList>
            <person name="Bredeson J.V."/>
            <person name="Lyons J.B."/>
            <person name="Prochnik S.E."/>
            <person name="Wu G.A."/>
            <person name="Ha C.M."/>
            <person name="Edsinger-Gonzales E."/>
            <person name="Grimwood J."/>
            <person name="Schmutz J."/>
            <person name="Rabbi I.Y."/>
            <person name="Egesi C."/>
            <person name="Nauluvula P."/>
            <person name="Lebot V."/>
            <person name="Ndunguru J."/>
            <person name="Mkamilo G."/>
            <person name="Bart R.S."/>
            <person name="Setter T.L."/>
            <person name="Gleadow R.M."/>
            <person name="Kulakow P."/>
            <person name="Ferguson M.E."/>
            <person name="Rounsley S."/>
            <person name="Rokhsar D.S."/>
        </authorList>
    </citation>
    <scope>NUCLEOTIDE SEQUENCE [LARGE SCALE GENOMIC DNA]</scope>
    <source>
        <strain evidence="2">cv. AM560-2</strain>
    </source>
</reference>
<evidence type="ECO:0000313" key="2">
    <source>
        <dbReference type="Proteomes" id="UP000091857"/>
    </source>
</evidence>
<dbReference type="Proteomes" id="UP000091857">
    <property type="component" value="Chromosome 2"/>
</dbReference>
<sequence length="483" mass="55379">MVMEIVGDSMSWAFFCLAAAILSAILLTHKRVHRQNKWKLPPGEMGLPWIGETMEFFKAQRKNRMFEEFVQPRMAKYGKIFKTRLMGSPTIIVNGAEANRFFLSNEFKLVKSSWPAASVQLMGSNSIMEKQGDQHRCLRGLISNTLSPAGLEVLVPKICNSIELHIEKHWNNSLDRVSLYHSTKVLTFSIVFECLLGIKVEAGTLSTFERILDGVFAAPLAFPGSRFFKAKKARKEVEKMLREIVRDKKKKMEEGREGEDELGSLLSQLLGGMIRGEIREEEVIDNVILLVFAAHDTTSFAIAMTFKMIAQHADCHNLLLREHIEIMKQKTEGESLTMEDVKKIKYTWQVARESMRLFPPIFGSFRKAIVDIEFQGFTIPRGWKVLWTTHGTHYNDEYFEDPLKFDPSRFEETIPPYVYIPFGGGPRLCAGYQLAKLNILIFVHYVVTRYDWSLIYPDEQITMDPLPFPSHGMPIKLSPKSRV</sequence>